<dbReference type="GO" id="GO:0008887">
    <property type="term" value="F:glycerate kinase activity"/>
    <property type="evidence" value="ECO:0007669"/>
    <property type="project" value="InterPro"/>
</dbReference>
<evidence type="ECO:0000256" key="2">
    <source>
        <dbReference type="ARBA" id="ARBA00022679"/>
    </source>
</evidence>
<gene>
    <name evidence="5" type="ORF">PFCIRM138_01970</name>
</gene>
<evidence type="ECO:0000313" key="5">
    <source>
        <dbReference type="EMBL" id="CEP27512.1"/>
    </source>
</evidence>
<protein>
    <recommendedName>
        <fullName evidence="6">Glycerate kinase</fullName>
    </recommendedName>
</protein>
<dbReference type="SUPFAM" id="SSF110738">
    <property type="entry name" value="Glycerate kinase I"/>
    <property type="match status" value="1"/>
</dbReference>
<dbReference type="InterPro" id="IPR004381">
    <property type="entry name" value="Glycerate_kinase"/>
</dbReference>
<evidence type="ECO:0000256" key="3">
    <source>
        <dbReference type="ARBA" id="ARBA00022777"/>
    </source>
</evidence>
<name>A0A068VTZ0_PROFF</name>
<evidence type="ECO:0008006" key="6">
    <source>
        <dbReference type="Google" id="ProtNLM"/>
    </source>
</evidence>
<evidence type="ECO:0000256" key="4">
    <source>
        <dbReference type="SAM" id="MobiDB-lite"/>
    </source>
</evidence>
<evidence type="ECO:0000256" key="1">
    <source>
        <dbReference type="ARBA" id="ARBA00006284"/>
    </source>
</evidence>
<dbReference type="GO" id="GO:0031388">
    <property type="term" value="P:organic acid phosphorylation"/>
    <property type="evidence" value="ECO:0007669"/>
    <property type="project" value="InterPro"/>
</dbReference>
<dbReference type="Gene3D" id="3.40.50.10350">
    <property type="entry name" value="Glycerate kinase, domain 1"/>
    <property type="match status" value="1"/>
</dbReference>
<dbReference type="InterPro" id="IPR018193">
    <property type="entry name" value="Glyc_kinase_flavodox-like_fold"/>
</dbReference>
<dbReference type="InterPro" id="IPR018197">
    <property type="entry name" value="Glycerate_kinase_RE-like"/>
</dbReference>
<dbReference type="EMBL" id="LM676436">
    <property type="protein sequence ID" value="CEP27512.1"/>
    <property type="molecule type" value="Genomic_DNA"/>
</dbReference>
<accession>A0A068VTZ0</accession>
<feature type="region of interest" description="Disordered" evidence="4">
    <location>
        <begin position="163"/>
        <end position="195"/>
    </location>
</feature>
<dbReference type="AlphaFoldDB" id="A0A068VTZ0"/>
<sequence>MRALVAAGRIGDHDGVDAAVLIGRAWRSAGAHVAALGLAEPGADWARAHRALCPDDPAHYLSLTGHGPDAIVAAMASVGVCNLPRHWSPTVDMSAMDFDVALERQRQRRAHGVELVGICAADQTGQLLTGPLGLAGARGDLGLAERLGLDRGLEHWAQGLRAAVGSGPTGQAPAGSGPGSTGEDASGLPGRVPGSGAGGGAGAVVQAFGGTVRSGVDVLARAARLEQSIARADLVVTSCDVFDVDHWGSPVTDYVAALANKHEKPVVVIARTNHTNEIGQRSVGIEAVHAIGDDADVTSACGGFARSWIW</sequence>
<reference evidence="5" key="1">
    <citation type="submission" date="2014-08" db="EMBL/GenBank/DDBJ databases">
        <authorList>
            <person name="Falentin Helene"/>
        </authorList>
    </citation>
    <scope>NUCLEOTIDE SEQUENCE</scope>
</reference>
<keyword evidence="2" id="KW-0808">Transferase</keyword>
<dbReference type="Gene3D" id="3.90.1510.10">
    <property type="entry name" value="Glycerate kinase, domain 2"/>
    <property type="match status" value="1"/>
</dbReference>
<keyword evidence="3" id="KW-0418">Kinase</keyword>
<proteinExistence type="inferred from homology"/>
<organism evidence="5">
    <name type="scientific">Propionibacterium freudenreichii subsp. freudenreichii</name>
    <dbReference type="NCBI Taxonomy" id="66712"/>
    <lineage>
        <taxon>Bacteria</taxon>
        <taxon>Bacillati</taxon>
        <taxon>Actinomycetota</taxon>
        <taxon>Actinomycetes</taxon>
        <taxon>Propionibacteriales</taxon>
        <taxon>Propionibacteriaceae</taxon>
        <taxon>Propionibacterium</taxon>
    </lineage>
</organism>
<comment type="similarity">
    <text evidence="1">Belongs to the glycerate kinase type-1 family.</text>
</comment>
<dbReference type="InterPro" id="IPR036129">
    <property type="entry name" value="Glycerate_kinase_sf"/>
</dbReference>
<dbReference type="Pfam" id="PF02595">
    <property type="entry name" value="Gly_kinase"/>
    <property type="match status" value="1"/>
</dbReference>
<dbReference type="RefSeq" id="WP_036942444.1">
    <property type="nucleotide sequence ID" value="NZ_HG975498.1"/>
</dbReference>